<keyword evidence="6" id="KW-0677">Repeat</keyword>
<evidence type="ECO:0000256" key="4">
    <source>
        <dbReference type="ARBA" id="ARBA00012723"/>
    </source>
</evidence>
<evidence type="ECO:0000256" key="6">
    <source>
        <dbReference type="ARBA" id="ARBA00022737"/>
    </source>
</evidence>
<dbReference type="Proteomes" id="UP000005408">
    <property type="component" value="Unassembled WGS sequence"/>
</dbReference>
<dbReference type="FunFam" id="3.40.30.10:FF:000023">
    <property type="entry name" value="Protein disulfide-isomerase"/>
    <property type="match status" value="1"/>
</dbReference>
<keyword evidence="10" id="KW-0676">Redox-active center</keyword>
<dbReference type="InterPro" id="IPR005788">
    <property type="entry name" value="PDI_thioredoxin-like_dom"/>
</dbReference>
<comment type="subcellular location">
    <subcellularLocation>
        <location evidence="2">Endoplasmic reticulum lumen</location>
    </subcellularLocation>
</comment>
<evidence type="ECO:0000313" key="15">
    <source>
        <dbReference type="Proteomes" id="UP000005408"/>
    </source>
</evidence>
<feature type="domain" description="Thioredoxin" evidence="13">
    <location>
        <begin position="6"/>
        <end position="129"/>
    </location>
</feature>
<dbReference type="GO" id="GO:0005788">
    <property type="term" value="C:endoplasmic reticulum lumen"/>
    <property type="evidence" value="ECO:0007669"/>
    <property type="project" value="UniProtKB-SubCell"/>
</dbReference>
<dbReference type="AlphaFoldDB" id="A0A8W8ICK3"/>
<keyword evidence="5 12" id="KW-0732">Signal</keyword>
<evidence type="ECO:0000256" key="11">
    <source>
        <dbReference type="RuleBase" id="RU004208"/>
    </source>
</evidence>
<evidence type="ECO:0000256" key="3">
    <source>
        <dbReference type="ARBA" id="ARBA00006347"/>
    </source>
</evidence>
<protein>
    <recommendedName>
        <fullName evidence="4">protein disulfide-isomerase</fullName>
        <ecNumber evidence="4">5.3.4.1</ecNumber>
    </recommendedName>
</protein>
<reference evidence="14" key="1">
    <citation type="submission" date="2022-08" db="UniProtKB">
        <authorList>
            <consortium name="EnsemblMetazoa"/>
        </authorList>
    </citation>
    <scope>IDENTIFICATION</scope>
    <source>
        <strain evidence="14">05x7-T-G4-1.051#20</strain>
    </source>
</reference>
<evidence type="ECO:0000256" key="2">
    <source>
        <dbReference type="ARBA" id="ARBA00004319"/>
    </source>
</evidence>
<evidence type="ECO:0000256" key="9">
    <source>
        <dbReference type="ARBA" id="ARBA00023235"/>
    </source>
</evidence>
<dbReference type="PROSITE" id="PS51352">
    <property type="entry name" value="THIOREDOXIN_2"/>
    <property type="match status" value="1"/>
</dbReference>
<dbReference type="EnsemblMetazoa" id="G1339.18">
    <property type="protein sequence ID" value="G1339.18:cds"/>
    <property type="gene ID" value="G1339"/>
</dbReference>
<organism evidence="14 15">
    <name type="scientific">Magallana gigas</name>
    <name type="common">Pacific oyster</name>
    <name type="synonym">Crassostrea gigas</name>
    <dbReference type="NCBI Taxonomy" id="29159"/>
    <lineage>
        <taxon>Eukaryota</taxon>
        <taxon>Metazoa</taxon>
        <taxon>Spiralia</taxon>
        <taxon>Lophotrochozoa</taxon>
        <taxon>Mollusca</taxon>
        <taxon>Bivalvia</taxon>
        <taxon>Autobranchia</taxon>
        <taxon>Pteriomorphia</taxon>
        <taxon>Ostreida</taxon>
        <taxon>Ostreoidea</taxon>
        <taxon>Ostreidae</taxon>
        <taxon>Magallana</taxon>
    </lineage>
</organism>
<evidence type="ECO:0000256" key="7">
    <source>
        <dbReference type="ARBA" id="ARBA00022824"/>
    </source>
</evidence>
<dbReference type="InterPro" id="IPR036249">
    <property type="entry name" value="Thioredoxin-like_sf"/>
</dbReference>
<evidence type="ECO:0000256" key="10">
    <source>
        <dbReference type="ARBA" id="ARBA00023284"/>
    </source>
</evidence>
<dbReference type="PANTHER" id="PTHR18929:SF240">
    <property type="entry name" value="PROTEIN DISULFIDE-ISOMERASE"/>
    <property type="match status" value="1"/>
</dbReference>
<keyword evidence="7" id="KW-0256">Endoplasmic reticulum</keyword>
<feature type="signal peptide" evidence="12">
    <location>
        <begin position="1"/>
        <end position="16"/>
    </location>
</feature>
<evidence type="ECO:0000256" key="1">
    <source>
        <dbReference type="ARBA" id="ARBA00001182"/>
    </source>
</evidence>
<keyword evidence="9" id="KW-0413">Isomerase</keyword>
<dbReference type="CDD" id="cd02981">
    <property type="entry name" value="PDI_b_family"/>
    <property type="match status" value="1"/>
</dbReference>
<dbReference type="GO" id="GO:0006457">
    <property type="term" value="P:protein folding"/>
    <property type="evidence" value="ECO:0007669"/>
    <property type="project" value="TreeGrafter"/>
</dbReference>
<dbReference type="InterPro" id="IPR013766">
    <property type="entry name" value="Thioredoxin_domain"/>
</dbReference>
<feature type="chain" id="PRO_5036453909" description="protein disulfide-isomerase" evidence="12">
    <location>
        <begin position="17"/>
        <end position="175"/>
    </location>
</feature>
<evidence type="ECO:0000256" key="12">
    <source>
        <dbReference type="SAM" id="SignalP"/>
    </source>
</evidence>
<comment type="similarity">
    <text evidence="3 11">Belongs to the protein disulfide isomerase family.</text>
</comment>
<dbReference type="GO" id="GO:0003756">
    <property type="term" value="F:protein disulfide isomerase activity"/>
    <property type="evidence" value="ECO:0007669"/>
    <property type="project" value="UniProtKB-EC"/>
</dbReference>
<dbReference type="EC" id="5.3.4.1" evidence="4"/>
<dbReference type="PROSITE" id="PS00194">
    <property type="entry name" value="THIOREDOXIN_1"/>
    <property type="match status" value="1"/>
</dbReference>
<proteinExistence type="inferred from homology"/>
<dbReference type="GO" id="GO:0034976">
    <property type="term" value="P:response to endoplasmic reticulum stress"/>
    <property type="evidence" value="ECO:0007669"/>
    <property type="project" value="TreeGrafter"/>
</dbReference>
<dbReference type="NCBIfam" id="TIGR01126">
    <property type="entry name" value="pdi_dom"/>
    <property type="match status" value="1"/>
</dbReference>
<evidence type="ECO:0000256" key="5">
    <source>
        <dbReference type="ARBA" id="ARBA00022729"/>
    </source>
</evidence>
<dbReference type="Gene3D" id="3.40.30.10">
    <property type="entry name" value="Glutaredoxin"/>
    <property type="match status" value="2"/>
</dbReference>
<accession>A0A8W8ICK3</accession>
<dbReference type="Pfam" id="PF00085">
    <property type="entry name" value="Thioredoxin"/>
    <property type="match status" value="1"/>
</dbReference>
<keyword evidence="8" id="KW-1015">Disulfide bond</keyword>
<dbReference type="CDD" id="cd02961">
    <property type="entry name" value="PDI_a_family"/>
    <property type="match status" value="1"/>
</dbReference>
<dbReference type="InterPro" id="IPR017937">
    <property type="entry name" value="Thioredoxin_CS"/>
</dbReference>
<dbReference type="SUPFAM" id="SSF52833">
    <property type="entry name" value="Thioredoxin-like"/>
    <property type="match status" value="2"/>
</dbReference>
<keyword evidence="15" id="KW-1185">Reference proteome</keyword>
<evidence type="ECO:0000259" key="13">
    <source>
        <dbReference type="PROSITE" id="PS51352"/>
    </source>
</evidence>
<name>A0A8W8ICK3_MAGGI</name>
<comment type="catalytic activity">
    <reaction evidence="1">
        <text>Catalyzes the rearrangement of -S-S- bonds in proteins.</text>
        <dbReference type="EC" id="5.3.4.1"/>
    </reaction>
</comment>
<evidence type="ECO:0000256" key="8">
    <source>
        <dbReference type="ARBA" id="ARBA00023157"/>
    </source>
</evidence>
<evidence type="ECO:0000313" key="14">
    <source>
        <dbReference type="EnsemblMetazoa" id="G1339.18:cds"/>
    </source>
</evidence>
<dbReference type="PANTHER" id="PTHR18929">
    <property type="entry name" value="PROTEIN DISULFIDE ISOMERASE"/>
    <property type="match status" value="1"/>
</dbReference>
<sequence>MYVKLLLLCAFSAVFADISEENGVLVLTEANFDGAIADNKYILVEFYAPWCGHCKSLAPEYEKAAKALADEGSEIKLGKVDATEQQKLAEKFEVRGYPTIKFFKDGKPVEYGGGRTSPEIVNWLRKKTGPPCIALKDVDGAKKFVEKDDVVVIGFFKDDKSADAKAFEGGRRRGG</sequence>
<dbReference type="PRINTS" id="PR00421">
    <property type="entry name" value="THIOREDOXIN"/>
</dbReference>